<proteinExistence type="predicted"/>
<gene>
    <name evidence="1" type="ORF">NDU88_001101</name>
</gene>
<dbReference type="EMBL" id="JANPWB010000011">
    <property type="protein sequence ID" value="KAJ1122616.1"/>
    <property type="molecule type" value="Genomic_DNA"/>
</dbReference>
<evidence type="ECO:0000313" key="2">
    <source>
        <dbReference type="Proteomes" id="UP001066276"/>
    </source>
</evidence>
<dbReference type="AlphaFoldDB" id="A0AAV7P2R3"/>
<protein>
    <submittedName>
        <fullName evidence="1">Uncharacterized protein</fullName>
    </submittedName>
</protein>
<reference evidence="1" key="1">
    <citation type="journal article" date="2022" name="bioRxiv">
        <title>Sequencing and chromosome-scale assembly of the giantPleurodeles waltlgenome.</title>
        <authorList>
            <person name="Brown T."/>
            <person name="Elewa A."/>
            <person name="Iarovenko S."/>
            <person name="Subramanian E."/>
            <person name="Araus A.J."/>
            <person name="Petzold A."/>
            <person name="Susuki M."/>
            <person name="Suzuki K.-i.T."/>
            <person name="Hayashi T."/>
            <person name="Toyoda A."/>
            <person name="Oliveira C."/>
            <person name="Osipova E."/>
            <person name="Leigh N.D."/>
            <person name="Simon A."/>
            <person name="Yun M.H."/>
        </authorList>
    </citation>
    <scope>NUCLEOTIDE SEQUENCE</scope>
    <source>
        <strain evidence="1">20211129_DDA</strain>
        <tissue evidence="1">Liver</tissue>
    </source>
</reference>
<accession>A0AAV7P2R3</accession>
<dbReference type="Proteomes" id="UP001066276">
    <property type="component" value="Chromosome 7"/>
</dbReference>
<evidence type="ECO:0000313" key="1">
    <source>
        <dbReference type="EMBL" id="KAJ1122616.1"/>
    </source>
</evidence>
<keyword evidence="2" id="KW-1185">Reference proteome</keyword>
<sequence>MNDRNWSKHNIVALNEQPLSTQPALQHEADTDQAMIHQRLTEAIGVLYQLLLNSPWPSAFLRKSQPREDADPGAWLEAGRACNQEVGSRTWPLKQVASEVREWEDLTGRDLRTRRRCVRRRCPRPKAEVT</sequence>
<comment type="caution">
    <text evidence="1">The sequence shown here is derived from an EMBL/GenBank/DDBJ whole genome shotgun (WGS) entry which is preliminary data.</text>
</comment>
<organism evidence="1 2">
    <name type="scientific">Pleurodeles waltl</name>
    <name type="common">Iberian ribbed newt</name>
    <dbReference type="NCBI Taxonomy" id="8319"/>
    <lineage>
        <taxon>Eukaryota</taxon>
        <taxon>Metazoa</taxon>
        <taxon>Chordata</taxon>
        <taxon>Craniata</taxon>
        <taxon>Vertebrata</taxon>
        <taxon>Euteleostomi</taxon>
        <taxon>Amphibia</taxon>
        <taxon>Batrachia</taxon>
        <taxon>Caudata</taxon>
        <taxon>Salamandroidea</taxon>
        <taxon>Salamandridae</taxon>
        <taxon>Pleurodelinae</taxon>
        <taxon>Pleurodeles</taxon>
    </lineage>
</organism>
<name>A0AAV7P2R3_PLEWA</name>